<sequence>MDSTNYRMNKNRKKADNFLDGVREHLKLGPKFSEIVKEKLSLGARILQLEGVKEFAGRFLVLKKEKSY</sequence>
<dbReference type="EMBL" id="QGNW01000016">
    <property type="protein sequence ID" value="RVX16310.1"/>
    <property type="molecule type" value="Genomic_DNA"/>
</dbReference>
<accession>A0A438K526</accession>
<reference evidence="1 2" key="1">
    <citation type="journal article" date="2018" name="PLoS Genet.">
        <title>Population sequencing reveals clonal diversity and ancestral inbreeding in the grapevine cultivar Chardonnay.</title>
        <authorList>
            <person name="Roach M.J."/>
            <person name="Johnson D.L."/>
            <person name="Bohlmann J."/>
            <person name="van Vuuren H.J."/>
            <person name="Jones S.J."/>
            <person name="Pretorius I.S."/>
            <person name="Schmidt S.A."/>
            <person name="Borneman A.R."/>
        </authorList>
    </citation>
    <scope>NUCLEOTIDE SEQUENCE [LARGE SCALE GENOMIC DNA]</scope>
    <source>
        <strain evidence="2">cv. Chardonnay</strain>
        <tissue evidence="1">Leaf</tissue>
    </source>
</reference>
<dbReference type="Proteomes" id="UP000288805">
    <property type="component" value="Unassembled WGS sequence"/>
</dbReference>
<proteinExistence type="predicted"/>
<dbReference type="AlphaFoldDB" id="A0A438K526"/>
<evidence type="ECO:0000313" key="1">
    <source>
        <dbReference type="EMBL" id="RVX16310.1"/>
    </source>
</evidence>
<evidence type="ECO:0000313" key="2">
    <source>
        <dbReference type="Proteomes" id="UP000288805"/>
    </source>
</evidence>
<gene>
    <name evidence="1" type="ORF">CK203_014434</name>
</gene>
<name>A0A438K526_VITVI</name>
<organism evidence="1 2">
    <name type="scientific">Vitis vinifera</name>
    <name type="common">Grape</name>
    <dbReference type="NCBI Taxonomy" id="29760"/>
    <lineage>
        <taxon>Eukaryota</taxon>
        <taxon>Viridiplantae</taxon>
        <taxon>Streptophyta</taxon>
        <taxon>Embryophyta</taxon>
        <taxon>Tracheophyta</taxon>
        <taxon>Spermatophyta</taxon>
        <taxon>Magnoliopsida</taxon>
        <taxon>eudicotyledons</taxon>
        <taxon>Gunneridae</taxon>
        <taxon>Pentapetalae</taxon>
        <taxon>rosids</taxon>
        <taxon>Vitales</taxon>
        <taxon>Vitaceae</taxon>
        <taxon>Viteae</taxon>
        <taxon>Vitis</taxon>
    </lineage>
</organism>
<protein>
    <submittedName>
        <fullName evidence="1">Uncharacterized protein</fullName>
    </submittedName>
</protein>
<comment type="caution">
    <text evidence="1">The sequence shown here is derived from an EMBL/GenBank/DDBJ whole genome shotgun (WGS) entry which is preliminary data.</text>
</comment>